<dbReference type="PIRSF" id="PIRSF038885">
    <property type="entry name" value="COB"/>
    <property type="match status" value="1"/>
</dbReference>
<dbReference type="CDD" id="cd00284">
    <property type="entry name" value="Cytochrome_b_N"/>
    <property type="match status" value="1"/>
</dbReference>
<dbReference type="GO" id="GO:0005743">
    <property type="term" value="C:mitochondrial inner membrane"/>
    <property type="evidence" value="ECO:0007669"/>
    <property type="project" value="UniProtKB-SubCell"/>
</dbReference>
<dbReference type="SUPFAM" id="SSF81342">
    <property type="entry name" value="Transmembrane di-heme cytochromes"/>
    <property type="match status" value="1"/>
</dbReference>
<dbReference type="InterPro" id="IPR036150">
    <property type="entry name" value="Cyt_b/b6_C_sf"/>
</dbReference>
<evidence type="ECO:0000256" key="5">
    <source>
        <dbReference type="ARBA" id="ARBA00022617"/>
    </source>
</evidence>
<feature type="binding site" description="axial binding residue" evidence="17">
    <location>
        <position position="176"/>
    </location>
    <ligand>
        <name>heme b</name>
        <dbReference type="ChEBI" id="CHEBI:60344"/>
        <label>b562</label>
    </ligand>
    <ligandPart>
        <name>Fe</name>
        <dbReference type="ChEBI" id="CHEBI:18248"/>
    </ligandPart>
</feature>
<evidence type="ECO:0000259" key="19">
    <source>
        <dbReference type="PROSITE" id="PS51002"/>
    </source>
</evidence>
<dbReference type="GO" id="GO:0046872">
    <property type="term" value="F:metal ion binding"/>
    <property type="evidence" value="ECO:0007669"/>
    <property type="project" value="UniProtKB-UniRule"/>
</dbReference>
<evidence type="ECO:0000256" key="9">
    <source>
        <dbReference type="ARBA" id="ARBA00022792"/>
    </source>
</evidence>
<evidence type="ECO:0000256" key="13">
    <source>
        <dbReference type="ARBA" id="ARBA00023075"/>
    </source>
</evidence>
<dbReference type="SUPFAM" id="SSF81648">
    <property type="entry name" value="a domain/subunit of cytochrome bc1 complex (Ubiquinol-cytochrome c reductase)"/>
    <property type="match status" value="1"/>
</dbReference>
<dbReference type="GO" id="GO:0006122">
    <property type="term" value="P:mitochondrial electron transport, ubiquinol to cytochrome c"/>
    <property type="evidence" value="ECO:0007669"/>
    <property type="project" value="TreeGrafter"/>
</dbReference>
<evidence type="ECO:0000256" key="1">
    <source>
        <dbReference type="ARBA" id="ARBA00002566"/>
    </source>
</evidence>
<dbReference type="GO" id="GO:0016491">
    <property type="term" value="F:oxidoreductase activity"/>
    <property type="evidence" value="ECO:0007669"/>
    <property type="project" value="UniProtKB-UniRule"/>
</dbReference>
<dbReference type="InterPro" id="IPR005798">
    <property type="entry name" value="Cyt_b/b6_C"/>
</dbReference>
<evidence type="ECO:0000256" key="14">
    <source>
        <dbReference type="ARBA" id="ARBA00023128"/>
    </source>
</evidence>
<evidence type="ECO:0000256" key="8">
    <source>
        <dbReference type="ARBA" id="ARBA00022723"/>
    </source>
</evidence>
<feature type="transmembrane region" description="Helical" evidence="18">
    <location>
        <begin position="284"/>
        <end position="302"/>
    </location>
</feature>
<protein>
    <recommendedName>
        <fullName evidence="3 18">Cytochrome b</fullName>
    </recommendedName>
</protein>
<feature type="transmembrane region" description="Helical" evidence="18">
    <location>
        <begin position="133"/>
        <end position="151"/>
    </location>
</feature>
<dbReference type="InterPro" id="IPR016174">
    <property type="entry name" value="Di-haem_cyt_TM"/>
</dbReference>
<geneLocation type="mitochondrion" evidence="21"/>
<comment type="cofactor">
    <cofactor evidence="18">
        <name>heme b</name>
        <dbReference type="ChEBI" id="CHEBI:60344"/>
    </cofactor>
    <text evidence="18">Binds 2 heme groups non-covalently.</text>
</comment>
<evidence type="ECO:0000259" key="20">
    <source>
        <dbReference type="PROSITE" id="PS51003"/>
    </source>
</evidence>
<dbReference type="GO" id="GO:0045275">
    <property type="term" value="C:respiratory chain complex III"/>
    <property type="evidence" value="ECO:0007669"/>
    <property type="project" value="InterPro"/>
</dbReference>
<dbReference type="PROSITE" id="PS51002">
    <property type="entry name" value="CYTB_NTER"/>
    <property type="match status" value="1"/>
</dbReference>
<dbReference type="Gene3D" id="1.20.810.10">
    <property type="entry name" value="Cytochrome Bc1 Complex, Chain C"/>
    <property type="match status" value="1"/>
</dbReference>
<feature type="transmembrane region" description="Helical" evidence="18">
    <location>
        <begin position="342"/>
        <end position="364"/>
    </location>
</feature>
<keyword evidence="15 18" id="KW-0472">Membrane</keyword>
<reference evidence="21" key="1">
    <citation type="submission" date="2016-08" db="EMBL/GenBank/DDBJ databases">
        <authorList>
            <person name="Seilhamer J.J."/>
        </authorList>
    </citation>
    <scope>NUCLEOTIDE SEQUENCE</scope>
</reference>
<dbReference type="InterPro" id="IPR030689">
    <property type="entry name" value="Cytochrome_b"/>
</dbReference>
<evidence type="ECO:0000256" key="10">
    <source>
        <dbReference type="ARBA" id="ARBA00022982"/>
    </source>
</evidence>
<dbReference type="PROSITE" id="PS51003">
    <property type="entry name" value="CYTB_CTER"/>
    <property type="match status" value="1"/>
</dbReference>
<dbReference type="InterPro" id="IPR048259">
    <property type="entry name" value="Cytochrome_b_N_euk/bac"/>
</dbReference>
<evidence type="ECO:0000256" key="3">
    <source>
        <dbReference type="ARBA" id="ARBA00013531"/>
    </source>
</evidence>
<dbReference type="InterPro" id="IPR027387">
    <property type="entry name" value="Cytb/b6-like_sf"/>
</dbReference>
<name>A0A343B6L6_PINIB</name>
<feature type="transmembrane region" description="Helical" evidence="18">
    <location>
        <begin position="172"/>
        <end position="193"/>
    </location>
</feature>
<evidence type="ECO:0000256" key="6">
    <source>
        <dbReference type="ARBA" id="ARBA00022660"/>
    </source>
</evidence>
<feature type="binding site" description="axial binding residue" evidence="17">
    <location>
        <position position="190"/>
    </location>
    <ligand>
        <name>heme b</name>
        <dbReference type="ChEBI" id="CHEBI:60344"/>
        <label>b566</label>
    </ligand>
    <ligandPart>
        <name>Fe</name>
        <dbReference type="ChEBI" id="CHEBI:18248"/>
    </ligandPart>
</feature>
<dbReference type="Pfam" id="PF00033">
    <property type="entry name" value="Cytochrome_B"/>
    <property type="match status" value="1"/>
</dbReference>
<dbReference type="PANTHER" id="PTHR19271">
    <property type="entry name" value="CYTOCHROME B"/>
    <property type="match status" value="1"/>
</dbReference>
<dbReference type="Pfam" id="PF00032">
    <property type="entry name" value="Cytochrom_B_C"/>
    <property type="match status" value="1"/>
</dbReference>
<comment type="similarity">
    <text evidence="18">Belongs to the cytochrome b family.</text>
</comment>
<keyword evidence="5 17" id="KW-0349">Heme</keyword>
<evidence type="ECO:0000256" key="4">
    <source>
        <dbReference type="ARBA" id="ARBA00022448"/>
    </source>
</evidence>
<keyword evidence="6 18" id="KW-0679">Respiratory chain</keyword>
<feature type="binding site" description="axial binding residue" evidence="17">
    <location>
        <position position="77"/>
    </location>
    <ligand>
        <name>heme b</name>
        <dbReference type="ChEBI" id="CHEBI:60344"/>
        <label>b562</label>
    </ligand>
    <ligandPart>
        <name>Fe</name>
        <dbReference type="ChEBI" id="CHEBI:18248"/>
    </ligandPart>
</feature>
<keyword evidence="4 18" id="KW-0813">Transport</keyword>
<evidence type="ECO:0000256" key="7">
    <source>
        <dbReference type="ARBA" id="ARBA00022692"/>
    </source>
</evidence>
<accession>A0A343B6L6</accession>
<feature type="binding site" evidence="16">
    <location>
        <position position="195"/>
    </location>
    <ligand>
        <name>a ubiquinone</name>
        <dbReference type="ChEBI" id="CHEBI:16389"/>
    </ligand>
</feature>
<evidence type="ECO:0000256" key="12">
    <source>
        <dbReference type="ARBA" id="ARBA00023004"/>
    </source>
</evidence>
<feature type="binding site" description="axial binding residue" evidence="17">
    <location>
        <position position="91"/>
    </location>
    <ligand>
        <name>heme b</name>
        <dbReference type="ChEBI" id="CHEBI:60344"/>
        <label>b566</label>
    </ligand>
    <ligandPart>
        <name>Fe</name>
        <dbReference type="ChEBI" id="CHEBI:18248"/>
    </ligandPart>
</feature>
<keyword evidence="7 18" id="KW-0812">Transmembrane</keyword>
<evidence type="ECO:0000256" key="17">
    <source>
        <dbReference type="PIRSR" id="PIRSR038885-2"/>
    </source>
</evidence>
<dbReference type="GO" id="GO:0008121">
    <property type="term" value="F:quinol-cytochrome-c reductase activity"/>
    <property type="evidence" value="ECO:0007669"/>
    <property type="project" value="InterPro"/>
</dbReference>
<dbReference type="InterPro" id="IPR005797">
    <property type="entry name" value="Cyt_b/b6_N"/>
</dbReference>
<evidence type="ECO:0000256" key="15">
    <source>
        <dbReference type="ARBA" id="ARBA00023136"/>
    </source>
</evidence>
<evidence type="ECO:0000313" key="21">
    <source>
        <dbReference type="EMBL" id="AQQ79855.1"/>
    </source>
</evidence>
<feature type="transmembrane region" description="Helical" evidence="18">
    <location>
        <begin position="21"/>
        <end position="49"/>
    </location>
</feature>
<dbReference type="AlphaFoldDB" id="A0A343B6L6"/>
<feature type="domain" description="Cytochrome b/b6 C-terminal region profile" evidence="20">
    <location>
        <begin position="203"/>
        <end position="372"/>
    </location>
</feature>
<dbReference type="EMBL" id="KX669229">
    <property type="protein sequence ID" value="AQQ79855.1"/>
    <property type="molecule type" value="Genomic_DNA"/>
</dbReference>
<evidence type="ECO:0000256" key="16">
    <source>
        <dbReference type="PIRSR" id="PIRSR038885-1"/>
    </source>
</evidence>
<dbReference type="PANTHER" id="PTHR19271:SF16">
    <property type="entry name" value="CYTOCHROME B"/>
    <property type="match status" value="1"/>
</dbReference>
<sequence length="384" mass="43758">MRWLKQIWRSKVVNYMCPKTLNIWWNFGSCLGLLLISQLITGILLSIHYNPNTEEAMGSVYYIMRDVQGGWFVRNCHVSGANFMFICVYLHIGRGLYYGSYLMKSVWFSGMAILILLMAIAFLGYVLPWGSMSYWGAVVITSMLSIVPVVGERLKVWVWGGYVVTNVTLKRFFVLHFVLPFALAGLVMVHVYLLHMGGGSSNPLGVASQAISFHPYYTSKDLVGFTVVYGAMLQFVLLDPDFFMEHLNYKDPDPMKTPKDICPEWYFLFFYAVLRSVPKKTLGILVMFGSILVWALCPYLHLGKYRGLQFYPACQLAFWVMVSDVWLLTGLGGIHADGIVPWVSAVCSAVYFAYFLVCPLLMWLHDKGSKPRIELLFYKYQHGG</sequence>
<keyword evidence="8 17" id="KW-0479">Metal-binding</keyword>
<evidence type="ECO:0000256" key="18">
    <source>
        <dbReference type="RuleBase" id="RU362117"/>
    </source>
</evidence>
<keyword evidence="14 18" id="KW-0496">Mitochondrion</keyword>
<comment type="subcellular location">
    <subcellularLocation>
        <location evidence="2">Mitochondrion inner membrane</location>
        <topology evidence="2">Multi-pass membrane protein</topology>
    </subcellularLocation>
</comment>
<keyword evidence="12 17" id="KW-0408">Iron</keyword>
<keyword evidence="11 18" id="KW-1133">Transmembrane helix</keyword>
<feature type="domain" description="Cytochrome b/b6 N-terminal region profile" evidence="19">
    <location>
        <begin position="1"/>
        <end position="203"/>
    </location>
</feature>
<organism evidence="21">
    <name type="scientific">Pinctada imbricata</name>
    <name type="common">Atlantic pearl-oyster</name>
    <name type="synonym">Pinctada martensii</name>
    <dbReference type="NCBI Taxonomy" id="66713"/>
    <lineage>
        <taxon>Eukaryota</taxon>
        <taxon>Metazoa</taxon>
        <taxon>Spiralia</taxon>
        <taxon>Lophotrochozoa</taxon>
        <taxon>Mollusca</taxon>
        <taxon>Bivalvia</taxon>
        <taxon>Autobranchia</taxon>
        <taxon>Pteriomorphia</taxon>
        <taxon>Pterioida</taxon>
        <taxon>Pterioidea</taxon>
        <taxon>Pteriidae</taxon>
        <taxon>Pinctada</taxon>
    </lineage>
</organism>
<comment type="function">
    <text evidence="1 18">Component of the ubiquinol-cytochrome c reductase complex (complex III or cytochrome b-c1 complex) that is part of the mitochondrial respiratory chain. The b-c1 complex mediates electron transfer from ubiquinol to cytochrome c. Contributes to the generation of a proton gradient across the mitochondrial membrane that is then used for ATP synthesis.</text>
</comment>
<feature type="transmembrane region" description="Helical" evidence="18">
    <location>
        <begin position="105"/>
        <end position="127"/>
    </location>
</feature>
<keyword evidence="9" id="KW-0999">Mitochondrion inner membrane</keyword>
<proteinExistence type="inferred from homology"/>
<feature type="transmembrane region" description="Helical" evidence="18">
    <location>
        <begin position="69"/>
        <end position="93"/>
    </location>
</feature>
<keyword evidence="10 18" id="KW-0249">Electron transport</keyword>
<feature type="transmembrane region" description="Helical" evidence="18">
    <location>
        <begin position="314"/>
        <end position="336"/>
    </location>
</feature>
<gene>
    <name evidence="21" type="primary">CYTB</name>
</gene>
<evidence type="ECO:0000256" key="11">
    <source>
        <dbReference type="ARBA" id="ARBA00022989"/>
    </source>
</evidence>
<keyword evidence="13" id="KW-0830">Ubiquinone</keyword>
<comment type="cofactor">
    <cofactor evidence="17">
        <name>heme</name>
        <dbReference type="ChEBI" id="CHEBI:30413"/>
    </cofactor>
    <text evidence="17">Binds 2 heme groups non-covalently.</text>
</comment>
<evidence type="ECO:0000256" key="2">
    <source>
        <dbReference type="ARBA" id="ARBA00004448"/>
    </source>
</evidence>